<sequence length="662" mass="70737">MKLFCASRLQTWLLVAAGLSLAAVLLRVAGVIPPVFPWWWDKAYNAVEFLVIAVCALRVRASRGTERTAWAVLTVGLFGYAAGDIYYLAALQGLASPPYPSWADAGYLSIFPATYAALVLLLRARAGRVSSVLFLDGLLCGLAVAAVGAALVFGVVASTEGTLSTVATNLAYPLGDLSLLAFVIAVTAMTGRRAGASWLLLGAAFATWAVADVIYLYQAALGTYRDYTLLDLTWPAAYLLIGLAACLPAQRLDARRLRGGLLVLPATFTLVALGVLVVDHYVVLNHVAVWLACGTIVVAVVRFALTFRENLQTLRASEHDALTDALTGLGNRRALILDLERAVEDAGPDRGAVLATFDLDGFKAYNDSFGHPAGDALLVRLGRNLAATMGPAASAYRLGGDEFCVLSHEPVPDRVLVARAKDALSERGERFSISCSAGAVAIPTDVGDAADALRLCDQRMYADKGRGRRTVDEAVHHVLLCVAAEHDGELREHVDDVADLAGAVGEELGLAPTDLLALRRAAALHDIGKIAIPDAILHAPRALDEAEWEYMRQHTIIGERIIAAAPGLSEVATIVRSSHERYDGNGYPDRLAGEQIPLAARIVAVCDTYDAIVTDRSYRRGRTPAEAIVELRRCSGTQFDPQVVDAAVTVLQRLAQRQLVTS</sequence>
<dbReference type="PROSITE" id="PS50887">
    <property type="entry name" value="GGDEF"/>
    <property type="match status" value="1"/>
</dbReference>
<dbReference type="Pfam" id="PF00990">
    <property type="entry name" value="GGDEF"/>
    <property type="match status" value="1"/>
</dbReference>
<feature type="transmembrane region" description="Helical" evidence="1">
    <location>
        <begin position="12"/>
        <end position="32"/>
    </location>
</feature>
<dbReference type="SMART" id="SM00267">
    <property type="entry name" value="GGDEF"/>
    <property type="match status" value="1"/>
</dbReference>
<feature type="domain" description="HD-GYP" evidence="3">
    <location>
        <begin position="468"/>
        <end position="662"/>
    </location>
</feature>
<dbReference type="NCBIfam" id="TIGR00254">
    <property type="entry name" value="GGDEF"/>
    <property type="match status" value="1"/>
</dbReference>
<reference evidence="4" key="1">
    <citation type="submission" date="2022-10" db="EMBL/GenBank/DDBJ databases">
        <title>The WGS of Solirubrobacter phytolaccae KCTC 29190.</title>
        <authorList>
            <person name="Jiang Z."/>
        </authorList>
    </citation>
    <scope>NUCLEOTIDE SEQUENCE</scope>
    <source>
        <strain evidence="4">KCTC 29190</strain>
    </source>
</reference>
<dbReference type="Pfam" id="PF13487">
    <property type="entry name" value="HD_5"/>
    <property type="match status" value="1"/>
</dbReference>
<keyword evidence="1" id="KW-1133">Transmembrane helix</keyword>
<feature type="transmembrane region" description="Helical" evidence="1">
    <location>
        <begin position="232"/>
        <end position="249"/>
    </location>
</feature>
<dbReference type="EMBL" id="JAPDDP010000021">
    <property type="protein sequence ID" value="MDA0181347.1"/>
    <property type="molecule type" value="Genomic_DNA"/>
</dbReference>
<gene>
    <name evidence="4" type="ORF">OJ997_13660</name>
</gene>
<evidence type="ECO:0000259" key="2">
    <source>
        <dbReference type="PROSITE" id="PS50887"/>
    </source>
</evidence>
<dbReference type="Proteomes" id="UP001147653">
    <property type="component" value="Unassembled WGS sequence"/>
</dbReference>
<dbReference type="InterPro" id="IPR000160">
    <property type="entry name" value="GGDEF_dom"/>
</dbReference>
<protein>
    <submittedName>
        <fullName evidence="4">Diguanylate cyclase</fullName>
    </submittedName>
</protein>
<dbReference type="PANTHER" id="PTHR43155">
    <property type="entry name" value="CYCLIC DI-GMP PHOSPHODIESTERASE PA4108-RELATED"/>
    <property type="match status" value="1"/>
</dbReference>
<evidence type="ECO:0000259" key="3">
    <source>
        <dbReference type="PROSITE" id="PS51832"/>
    </source>
</evidence>
<feature type="transmembrane region" description="Helical" evidence="1">
    <location>
        <begin position="69"/>
        <end position="89"/>
    </location>
</feature>
<keyword evidence="5" id="KW-1185">Reference proteome</keyword>
<feature type="transmembrane region" description="Helical" evidence="1">
    <location>
        <begin position="287"/>
        <end position="305"/>
    </location>
</feature>
<feature type="transmembrane region" description="Helical" evidence="1">
    <location>
        <begin position="170"/>
        <end position="191"/>
    </location>
</feature>
<feature type="domain" description="GGDEF" evidence="2">
    <location>
        <begin position="350"/>
        <end position="474"/>
    </location>
</feature>
<accession>A0A9X3NHM9</accession>
<proteinExistence type="predicted"/>
<dbReference type="AlphaFoldDB" id="A0A9X3NHM9"/>
<keyword evidence="1" id="KW-0812">Transmembrane</keyword>
<dbReference type="InterPro" id="IPR037522">
    <property type="entry name" value="HD_GYP_dom"/>
</dbReference>
<evidence type="ECO:0000313" key="4">
    <source>
        <dbReference type="EMBL" id="MDA0181347.1"/>
    </source>
</evidence>
<organism evidence="4 5">
    <name type="scientific">Solirubrobacter phytolaccae</name>
    <dbReference type="NCBI Taxonomy" id="1404360"/>
    <lineage>
        <taxon>Bacteria</taxon>
        <taxon>Bacillati</taxon>
        <taxon>Actinomycetota</taxon>
        <taxon>Thermoleophilia</taxon>
        <taxon>Solirubrobacterales</taxon>
        <taxon>Solirubrobacteraceae</taxon>
        <taxon>Solirubrobacter</taxon>
    </lineage>
</organism>
<evidence type="ECO:0000313" key="5">
    <source>
        <dbReference type="Proteomes" id="UP001147653"/>
    </source>
</evidence>
<feature type="transmembrane region" description="Helical" evidence="1">
    <location>
        <begin position="261"/>
        <end position="281"/>
    </location>
</feature>
<dbReference type="CDD" id="cd01949">
    <property type="entry name" value="GGDEF"/>
    <property type="match status" value="1"/>
</dbReference>
<feature type="transmembrane region" description="Helical" evidence="1">
    <location>
        <begin position="38"/>
        <end position="57"/>
    </location>
</feature>
<feature type="transmembrane region" description="Helical" evidence="1">
    <location>
        <begin position="198"/>
        <end position="220"/>
    </location>
</feature>
<name>A0A9X3NHM9_9ACTN</name>
<dbReference type="CDD" id="cd00077">
    <property type="entry name" value="HDc"/>
    <property type="match status" value="1"/>
</dbReference>
<dbReference type="PANTHER" id="PTHR43155:SF2">
    <property type="entry name" value="CYCLIC DI-GMP PHOSPHODIESTERASE PA4108"/>
    <property type="match status" value="1"/>
</dbReference>
<evidence type="ECO:0000256" key="1">
    <source>
        <dbReference type="SAM" id="Phobius"/>
    </source>
</evidence>
<dbReference type="SUPFAM" id="SSF109604">
    <property type="entry name" value="HD-domain/PDEase-like"/>
    <property type="match status" value="1"/>
</dbReference>
<dbReference type="PROSITE" id="PS51832">
    <property type="entry name" value="HD_GYP"/>
    <property type="match status" value="1"/>
</dbReference>
<dbReference type="Gene3D" id="1.10.3210.10">
    <property type="entry name" value="Hypothetical protein af1432"/>
    <property type="match status" value="1"/>
</dbReference>
<comment type="caution">
    <text evidence="4">The sequence shown here is derived from an EMBL/GenBank/DDBJ whole genome shotgun (WGS) entry which is preliminary data.</text>
</comment>
<dbReference type="RefSeq" id="WP_270025661.1">
    <property type="nucleotide sequence ID" value="NZ_JAPDDP010000021.1"/>
</dbReference>
<feature type="transmembrane region" description="Helical" evidence="1">
    <location>
        <begin position="101"/>
        <end position="121"/>
    </location>
</feature>
<dbReference type="SUPFAM" id="SSF55073">
    <property type="entry name" value="Nucleotide cyclase"/>
    <property type="match status" value="1"/>
</dbReference>
<dbReference type="SMART" id="SM00471">
    <property type="entry name" value="HDc"/>
    <property type="match status" value="1"/>
</dbReference>
<dbReference type="InterPro" id="IPR029787">
    <property type="entry name" value="Nucleotide_cyclase"/>
</dbReference>
<dbReference type="InterPro" id="IPR043128">
    <property type="entry name" value="Rev_trsase/Diguanyl_cyclase"/>
</dbReference>
<dbReference type="Gene3D" id="3.30.70.270">
    <property type="match status" value="1"/>
</dbReference>
<feature type="transmembrane region" description="Helical" evidence="1">
    <location>
        <begin position="133"/>
        <end position="158"/>
    </location>
</feature>
<keyword evidence="1" id="KW-0472">Membrane</keyword>
<dbReference type="InterPro" id="IPR003607">
    <property type="entry name" value="HD/PDEase_dom"/>
</dbReference>